<feature type="chain" id="PRO_5044212218" description="chitinase" evidence="2">
    <location>
        <begin position="30"/>
        <end position="398"/>
    </location>
</feature>
<evidence type="ECO:0000256" key="1">
    <source>
        <dbReference type="ARBA" id="ARBA00012729"/>
    </source>
</evidence>
<dbReference type="InterPro" id="IPR050314">
    <property type="entry name" value="Glycosyl_Hydrlase_18"/>
</dbReference>
<dbReference type="GO" id="GO:0005576">
    <property type="term" value="C:extracellular region"/>
    <property type="evidence" value="ECO:0007669"/>
    <property type="project" value="TreeGrafter"/>
</dbReference>
<dbReference type="InterPro" id="IPR017853">
    <property type="entry name" value="GH"/>
</dbReference>
<keyword evidence="4" id="KW-0378">Hydrolase</keyword>
<dbReference type="Pfam" id="PF00704">
    <property type="entry name" value="Glyco_hydro_18"/>
    <property type="match status" value="1"/>
</dbReference>
<evidence type="ECO:0000259" key="3">
    <source>
        <dbReference type="PROSITE" id="PS51910"/>
    </source>
</evidence>
<dbReference type="GO" id="GO:0005975">
    <property type="term" value="P:carbohydrate metabolic process"/>
    <property type="evidence" value="ECO:0007669"/>
    <property type="project" value="InterPro"/>
</dbReference>
<dbReference type="PANTHER" id="PTHR11177:SF378">
    <property type="entry name" value="CHITINASE"/>
    <property type="match status" value="1"/>
</dbReference>
<protein>
    <recommendedName>
        <fullName evidence="1">chitinase</fullName>
        <ecNumber evidence="1">3.2.1.14</ecNumber>
    </recommendedName>
</protein>
<accession>A0AB34FEE9</accession>
<proteinExistence type="predicted"/>
<organism evidence="4 5">
    <name type="scientific">Purpureocillium lavendulum</name>
    <dbReference type="NCBI Taxonomy" id="1247861"/>
    <lineage>
        <taxon>Eukaryota</taxon>
        <taxon>Fungi</taxon>
        <taxon>Dikarya</taxon>
        <taxon>Ascomycota</taxon>
        <taxon>Pezizomycotina</taxon>
        <taxon>Sordariomycetes</taxon>
        <taxon>Hypocreomycetidae</taxon>
        <taxon>Hypocreales</taxon>
        <taxon>Ophiocordycipitaceae</taxon>
        <taxon>Purpureocillium</taxon>
    </lineage>
</organism>
<dbReference type="InterPro" id="IPR001223">
    <property type="entry name" value="Glyco_hydro18_cat"/>
</dbReference>
<dbReference type="EC" id="3.2.1.14" evidence="1"/>
<dbReference type="Proteomes" id="UP001163105">
    <property type="component" value="Unassembled WGS sequence"/>
</dbReference>
<keyword evidence="2" id="KW-0732">Signal</keyword>
<keyword evidence="5" id="KW-1185">Reference proteome</keyword>
<dbReference type="GO" id="GO:0008061">
    <property type="term" value="F:chitin binding"/>
    <property type="evidence" value="ECO:0007669"/>
    <property type="project" value="InterPro"/>
</dbReference>
<dbReference type="GO" id="GO:0006032">
    <property type="term" value="P:chitin catabolic process"/>
    <property type="evidence" value="ECO:0007669"/>
    <property type="project" value="TreeGrafter"/>
</dbReference>
<dbReference type="PANTHER" id="PTHR11177">
    <property type="entry name" value="CHITINASE"/>
    <property type="match status" value="1"/>
</dbReference>
<evidence type="ECO:0000313" key="5">
    <source>
        <dbReference type="Proteomes" id="UP001163105"/>
    </source>
</evidence>
<gene>
    <name evidence="4" type="ORF">O9K51_09959</name>
</gene>
<dbReference type="InterPro" id="IPR011583">
    <property type="entry name" value="Chitinase_II/V-like_cat"/>
</dbReference>
<reference evidence="4" key="1">
    <citation type="submission" date="2023-01" db="EMBL/GenBank/DDBJ databases">
        <title>The growth and conidiation of Purpureocillium lavendulum are regulated by nitrogen source and histone H3K14 acetylation.</title>
        <authorList>
            <person name="Tang P."/>
            <person name="Han J."/>
            <person name="Zhang C."/>
            <person name="Tang P."/>
            <person name="Qi F."/>
            <person name="Zhang K."/>
            <person name="Liang L."/>
        </authorList>
    </citation>
    <scope>NUCLEOTIDE SEQUENCE</scope>
    <source>
        <strain evidence="4">YMF1.00683</strain>
    </source>
</reference>
<dbReference type="SMART" id="SM00636">
    <property type="entry name" value="Glyco_18"/>
    <property type="match status" value="1"/>
</dbReference>
<feature type="signal peptide" evidence="2">
    <location>
        <begin position="1"/>
        <end position="29"/>
    </location>
</feature>
<dbReference type="Gene3D" id="3.20.20.80">
    <property type="entry name" value="Glycosidases"/>
    <property type="match status" value="1"/>
</dbReference>
<comment type="caution">
    <text evidence="4">The sequence shown here is derived from an EMBL/GenBank/DDBJ whole genome shotgun (WGS) entry which is preliminary data.</text>
</comment>
<dbReference type="PROSITE" id="PS51910">
    <property type="entry name" value="GH18_2"/>
    <property type="match status" value="1"/>
</dbReference>
<dbReference type="CDD" id="cd00598">
    <property type="entry name" value="GH18_chitinase-like"/>
    <property type="match status" value="1"/>
</dbReference>
<dbReference type="AlphaFoldDB" id="A0AB34FEE9"/>
<evidence type="ECO:0000256" key="2">
    <source>
        <dbReference type="SAM" id="SignalP"/>
    </source>
</evidence>
<evidence type="ECO:0000313" key="4">
    <source>
        <dbReference type="EMBL" id="KAJ6437403.1"/>
    </source>
</evidence>
<sequence>MRAIAICAAWRSLVLMALALAVTLANAEALRCVMYLTGQHNVVPADANLTADITHVILAFMRSDVFNVDRSPPDWPLFTTVEQVRRQFSPQTKVMVAIGGWGDSLGFEEAARDAQSRTRWAGQVAAMVAQTGADGVDVDWDGNRDDYKLVPNDKRQWEVEAFVQLLGALRTALGPRKLLSIAVPAVERDLMAFTPSTVPRIVKSVDFINVMTYDMMNRRDTVVRHHSGVAASRGALQRYVDRGAPADVLNLGLGYYVKWFMTEECDPHRLLECPTQLLEDPETGADLGRTAAFSWHDETPSDLVASFARAREHGTYCDDGSYGYWDGKDKRWWSFDTPRTVERKLADVVGPLRVGGVFAWGLGEDAPRFAHLSATIDGMRRLRVRPDEVEDDATRDEL</sequence>
<dbReference type="EMBL" id="JAQHRD010000012">
    <property type="protein sequence ID" value="KAJ6437403.1"/>
    <property type="molecule type" value="Genomic_DNA"/>
</dbReference>
<dbReference type="SUPFAM" id="SSF51445">
    <property type="entry name" value="(Trans)glycosidases"/>
    <property type="match status" value="1"/>
</dbReference>
<dbReference type="GO" id="GO:0008843">
    <property type="term" value="F:endochitinase activity"/>
    <property type="evidence" value="ECO:0007669"/>
    <property type="project" value="UniProtKB-EC"/>
</dbReference>
<name>A0AB34FEE9_9HYPO</name>
<feature type="domain" description="GH18" evidence="3">
    <location>
        <begin position="30"/>
        <end position="382"/>
    </location>
</feature>